<evidence type="ECO:0000313" key="1">
    <source>
        <dbReference type="EMBL" id="KAF9685035.1"/>
    </source>
</evidence>
<comment type="caution">
    <text evidence="1">The sequence shown here is derived from an EMBL/GenBank/DDBJ whole genome shotgun (WGS) entry which is preliminary data.</text>
</comment>
<dbReference type="AlphaFoldDB" id="A0A835K8E1"/>
<evidence type="ECO:0000313" key="2">
    <source>
        <dbReference type="Proteomes" id="UP000657918"/>
    </source>
</evidence>
<accession>A0A835K8E1</accession>
<organism evidence="1 2">
    <name type="scientific">Salix dunnii</name>
    <dbReference type="NCBI Taxonomy" id="1413687"/>
    <lineage>
        <taxon>Eukaryota</taxon>
        <taxon>Viridiplantae</taxon>
        <taxon>Streptophyta</taxon>
        <taxon>Embryophyta</taxon>
        <taxon>Tracheophyta</taxon>
        <taxon>Spermatophyta</taxon>
        <taxon>Magnoliopsida</taxon>
        <taxon>eudicotyledons</taxon>
        <taxon>Gunneridae</taxon>
        <taxon>Pentapetalae</taxon>
        <taxon>rosids</taxon>
        <taxon>fabids</taxon>
        <taxon>Malpighiales</taxon>
        <taxon>Salicaceae</taxon>
        <taxon>Saliceae</taxon>
        <taxon>Salix</taxon>
    </lineage>
</organism>
<sequence length="83" mass="9852">MYTCFDAFSQWNFSLNQSVVLSRYQASLQCIKWSKSISPWPRRMDSGVGTAFVIYFEDETLAFFVYVQPNRLFIVNELYLFCH</sequence>
<dbReference type="Proteomes" id="UP000657918">
    <property type="component" value="Unassembled WGS sequence"/>
</dbReference>
<keyword evidence="2" id="KW-1185">Reference proteome</keyword>
<name>A0A835K8E1_9ROSI</name>
<proteinExistence type="predicted"/>
<reference evidence="1 2" key="1">
    <citation type="submission" date="2020-10" db="EMBL/GenBank/DDBJ databases">
        <title>Plant Genome Project.</title>
        <authorList>
            <person name="Zhang R.-G."/>
        </authorList>
    </citation>
    <scope>NUCLEOTIDE SEQUENCE [LARGE SCALE GENOMIC DNA]</scope>
    <source>
        <strain evidence="1">FAFU-HL-1</strain>
        <tissue evidence="1">Leaf</tissue>
    </source>
</reference>
<dbReference type="EMBL" id="JADGMS010000003">
    <property type="protein sequence ID" value="KAF9685035.1"/>
    <property type="molecule type" value="Genomic_DNA"/>
</dbReference>
<protein>
    <submittedName>
        <fullName evidence="1">Uncharacterized protein</fullName>
    </submittedName>
</protein>
<gene>
    <name evidence="1" type="ORF">SADUNF_Sadunf03G0012400</name>
</gene>